<organism evidence="9 10">
    <name type="scientific">Bosea rubneri</name>
    <dbReference type="NCBI Taxonomy" id="3075434"/>
    <lineage>
        <taxon>Bacteria</taxon>
        <taxon>Pseudomonadati</taxon>
        <taxon>Pseudomonadota</taxon>
        <taxon>Alphaproteobacteria</taxon>
        <taxon>Hyphomicrobiales</taxon>
        <taxon>Boseaceae</taxon>
        <taxon>Bosea</taxon>
    </lineage>
</organism>
<dbReference type="InterPro" id="IPR051679">
    <property type="entry name" value="DASS-Related_Transporters"/>
</dbReference>
<feature type="transmembrane region" description="Helical" evidence="7">
    <location>
        <begin position="5"/>
        <end position="20"/>
    </location>
</feature>
<sequence>MSPIAYTALIIAVAVVLFVTNKVPVVLVAMGTALSLWATGVLTLPQALGGLGDPAVIFIASLFIISTALEVTGVTAWAGQLLIKGAGEESRTRLLLLTMTLVALLTALISVNGAVAALMPVVVVIAVRLRRNSSQLLMPLVFAAHAGSLLALTGTPVNVLVSEAAADAGVGGFGFFEFALAGIPLLLGSMAIMILFGEKLLPQRNGATMPADFSRHARTLVEQYGLASGVFQLRVRPTCPYIGQPATAVDVSGFPGLQFVAIQEGESGGPLRRGTIAEGDFILLRGEAEAAANLSVKMHLAFRDEGAAAGEGEETLFNRRSGLAEVVIPPRSGLIGQSVFPGMVTESGDLIILAVQRAGNEVVAASATSDGGGIVLQTGDTMLLQGTWKALDTHLDDPDVLVVSSPELVRRQAVPMGPGAKQAIVILFAMVLMLATGIVPPAVAGLLAAGAVILCGIMNVEQSYRAISWTTVILVGAMMPLSTAMVETGAAKMLAERLVYMVGDAGPMALLAGLFVLTAIMGQLISNTATALIVIPIGVAAAASMGISPRPVLMSTAVAAAGAFLTPIATPTNLMVMGPGGYAFGDYWKLGLPLLIWFFVVAVFIVPLIWRF</sequence>
<evidence type="ECO:0000256" key="7">
    <source>
        <dbReference type="SAM" id="Phobius"/>
    </source>
</evidence>
<feature type="transmembrane region" description="Helical" evidence="7">
    <location>
        <begin position="424"/>
        <end position="454"/>
    </location>
</feature>
<evidence type="ECO:0000313" key="9">
    <source>
        <dbReference type="EMBL" id="MDU0342472.1"/>
    </source>
</evidence>
<evidence type="ECO:0000259" key="8">
    <source>
        <dbReference type="PROSITE" id="PS51202"/>
    </source>
</evidence>
<dbReference type="Proteomes" id="UP001254257">
    <property type="component" value="Unassembled WGS sequence"/>
</dbReference>
<feature type="transmembrane region" description="Helical" evidence="7">
    <location>
        <begin position="56"/>
        <end position="82"/>
    </location>
</feature>
<keyword evidence="3 7" id="KW-0812">Transmembrane</keyword>
<dbReference type="InterPro" id="IPR004680">
    <property type="entry name" value="Cit_transptr-like_dom"/>
</dbReference>
<feature type="transmembrane region" description="Helical" evidence="7">
    <location>
        <begin position="173"/>
        <end position="196"/>
    </location>
</feature>
<dbReference type="Pfam" id="PF03600">
    <property type="entry name" value="CitMHS"/>
    <property type="match status" value="1"/>
</dbReference>
<keyword evidence="2" id="KW-0813">Transport</keyword>
<name>A0ABU3SCE8_9HYPH</name>
<dbReference type="Gene3D" id="3.30.70.1450">
    <property type="entry name" value="Regulator of K+ conductance, C-terminal domain"/>
    <property type="match status" value="1"/>
</dbReference>
<evidence type="ECO:0000256" key="3">
    <source>
        <dbReference type="ARBA" id="ARBA00022692"/>
    </source>
</evidence>
<keyword evidence="10" id="KW-1185">Reference proteome</keyword>
<dbReference type="EMBL" id="JAWDID010000041">
    <property type="protein sequence ID" value="MDU0342472.1"/>
    <property type="molecule type" value="Genomic_DNA"/>
</dbReference>
<feature type="domain" description="RCK C-terminal" evidence="8">
    <location>
        <begin position="311"/>
        <end position="400"/>
    </location>
</feature>
<dbReference type="InterPro" id="IPR006037">
    <property type="entry name" value="RCK_C"/>
</dbReference>
<feature type="transmembrane region" description="Helical" evidence="7">
    <location>
        <begin position="590"/>
        <end position="610"/>
    </location>
</feature>
<dbReference type="PROSITE" id="PS51202">
    <property type="entry name" value="RCK_C"/>
    <property type="match status" value="1"/>
</dbReference>
<feature type="transmembrane region" description="Helical" evidence="7">
    <location>
        <begin position="524"/>
        <end position="545"/>
    </location>
</feature>
<feature type="transmembrane region" description="Helical" evidence="7">
    <location>
        <begin position="26"/>
        <end position="44"/>
    </location>
</feature>
<keyword evidence="5 7" id="KW-1133">Transmembrane helix</keyword>
<evidence type="ECO:0000256" key="6">
    <source>
        <dbReference type="ARBA" id="ARBA00023136"/>
    </source>
</evidence>
<keyword evidence="4" id="KW-0677">Repeat</keyword>
<dbReference type="InterPro" id="IPR036721">
    <property type="entry name" value="RCK_C_sf"/>
</dbReference>
<dbReference type="PANTHER" id="PTHR43652:SF2">
    <property type="entry name" value="BASIC AMINO ACID ANTIPORTER YFCC-RELATED"/>
    <property type="match status" value="1"/>
</dbReference>
<feature type="transmembrane region" description="Helical" evidence="7">
    <location>
        <begin position="139"/>
        <end position="161"/>
    </location>
</feature>
<feature type="transmembrane region" description="Helical" evidence="7">
    <location>
        <begin position="466"/>
        <end position="486"/>
    </location>
</feature>
<evidence type="ECO:0000256" key="5">
    <source>
        <dbReference type="ARBA" id="ARBA00022989"/>
    </source>
</evidence>
<keyword evidence="6 7" id="KW-0472">Membrane</keyword>
<dbReference type="RefSeq" id="WP_316020243.1">
    <property type="nucleotide sequence ID" value="NZ_JAWDID010000041.1"/>
</dbReference>
<proteinExistence type="predicted"/>
<comment type="caution">
    <text evidence="9">The sequence shown here is derived from an EMBL/GenBank/DDBJ whole genome shotgun (WGS) entry which is preliminary data.</text>
</comment>
<evidence type="ECO:0000256" key="2">
    <source>
        <dbReference type="ARBA" id="ARBA00022448"/>
    </source>
</evidence>
<reference evidence="9 10" key="1">
    <citation type="submission" date="2023-09" db="EMBL/GenBank/DDBJ databases">
        <title>Whole genome shotgun sequencing (WGS) of Bosea sp. ZW T0_25, isolated from stored onions (Allium cepa).</title>
        <authorList>
            <person name="Stoll D.A."/>
            <person name="Huch M."/>
        </authorList>
    </citation>
    <scope>NUCLEOTIDE SEQUENCE [LARGE SCALE GENOMIC DNA]</scope>
    <source>
        <strain evidence="9 10">ZW T0_25</strain>
    </source>
</reference>
<comment type="subcellular location">
    <subcellularLocation>
        <location evidence="1">Membrane</location>
        <topology evidence="1">Multi-pass membrane protein</topology>
    </subcellularLocation>
</comment>
<evidence type="ECO:0000313" key="10">
    <source>
        <dbReference type="Proteomes" id="UP001254257"/>
    </source>
</evidence>
<feature type="transmembrane region" description="Helical" evidence="7">
    <location>
        <begin position="498"/>
        <end position="518"/>
    </location>
</feature>
<accession>A0ABU3SCE8</accession>
<dbReference type="SUPFAM" id="SSF116726">
    <property type="entry name" value="TrkA C-terminal domain-like"/>
    <property type="match status" value="1"/>
</dbReference>
<feature type="transmembrane region" description="Helical" evidence="7">
    <location>
        <begin position="94"/>
        <end position="127"/>
    </location>
</feature>
<dbReference type="PANTHER" id="PTHR43652">
    <property type="entry name" value="BASIC AMINO ACID ANTIPORTER YFCC-RELATED"/>
    <property type="match status" value="1"/>
</dbReference>
<gene>
    <name evidence="9" type="ORF">RKE40_21450</name>
</gene>
<evidence type="ECO:0000256" key="1">
    <source>
        <dbReference type="ARBA" id="ARBA00004141"/>
    </source>
</evidence>
<protein>
    <submittedName>
        <fullName evidence="9">SLC13 family permease</fullName>
    </submittedName>
</protein>
<evidence type="ECO:0000256" key="4">
    <source>
        <dbReference type="ARBA" id="ARBA00022737"/>
    </source>
</evidence>